<gene>
    <name evidence="1" type="ORF">EAY07_23505</name>
</gene>
<evidence type="ECO:0000313" key="1">
    <source>
        <dbReference type="EMBL" id="MBF4274917.1"/>
    </source>
</evidence>
<evidence type="ECO:0000313" key="2">
    <source>
        <dbReference type="Proteomes" id="UP000722957"/>
    </source>
</evidence>
<dbReference type="EMBL" id="RDOM01000679">
    <property type="protein sequence ID" value="MBF4274917.1"/>
    <property type="molecule type" value="Genomic_DNA"/>
</dbReference>
<name>A0ABD4KTV6_VIBAN</name>
<dbReference type="Proteomes" id="UP000722957">
    <property type="component" value="Unassembled WGS sequence"/>
</dbReference>
<sequence length="66" mass="7839">MLSVSQLRSHRSIELPDRRTLVAAKVWVSPYPIALVIIHTRRLRRIHNARHFRFESALVFTAQWFS</sequence>
<reference evidence="1 2" key="1">
    <citation type="journal article" date="2021" name="PeerJ">
        <title>Analysis of 44 Vibrio anguillarum genomes reveals high genetic diversity.</title>
        <authorList>
            <person name="Hansen M.J."/>
            <person name="Dalsgaard I."/>
        </authorList>
    </citation>
    <scope>NUCLEOTIDE SEQUENCE [LARGE SCALE GENOMIC DNA]</scope>
    <source>
        <strain evidence="1 2">17-16730-2A</strain>
    </source>
</reference>
<proteinExistence type="predicted"/>
<accession>A0ABD4KTV6</accession>
<dbReference type="AlphaFoldDB" id="A0ABD4KTV6"/>
<organism evidence="1 2">
    <name type="scientific">Vibrio anguillarum</name>
    <name type="common">Listonella anguillarum</name>
    <dbReference type="NCBI Taxonomy" id="55601"/>
    <lineage>
        <taxon>Bacteria</taxon>
        <taxon>Pseudomonadati</taxon>
        <taxon>Pseudomonadota</taxon>
        <taxon>Gammaproteobacteria</taxon>
        <taxon>Vibrionales</taxon>
        <taxon>Vibrionaceae</taxon>
        <taxon>Vibrio</taxon>
    </lineage>
</organism>
<protein>
    <submittedName>
        <fullName evidence="1">Uncharacterized protein</fullName>
    </submittedName>
</protein>
<comment type="caution">
    <text evidence="1">The sequence shown here is derived from an EMBL/GenBank/DDBJ whole genome shotgun (WGS) entry which is preliminary data.</text>
</comment>